<feature type="compositionally biased region" description="Basic and acidic residues" evidence="1">
    <location>
        <begin position="407"/>
        <end position="423"/>
    </location>
</feature>
<evidence type="ECO:0000313" key="4">
    <source>
        <dbReference type="Proteomes" id="UP000604046"/>
    </source>
</evidence>
<feature type="compositionally biased region" description="Polar residues" evidence="1">
    <location>
        <begin position="351"/>
        <end position="367"/>
    </location>
</feature>
<feature type="region of interest" description="Disordered" evidence="1">
    <location>
        <begin position="406"/>
        <end position="450"/>
    </location>
</feature>
<feature type="compositionally biased region" description="Basic residues" evidence="1">
    <location>
        <begin position="13"/>
        <end position="23"/>
    </location>
</feature>
<keyword evidence="4" id="KW-1185">Reference proteome</keyword>
<dbReference type="OrthoDB" id="10391818at2759"/>
<protein>
    <submittedName>
        <fullName evidence="3">Lsg1 protein</fullName>
    </submittedName>
</protein>
<proteinExistence type="predicted"/>
<dbReference type="PROSITE" id="PS50106">
    <property type="entry name" value="PDZ"/>
    <property type="match status" value="1"/>
</dbReference>
<dbReference type="InterPro" id="IPR036034">
    <property type="entry name" value="PDZ_sf"/>
</dbReference>
<dbReference type="EMBL" id="CAJNDS010002666">
    <property type="protein sequence ID" value="CAE7560316.1"/>
    <property type="molecule type" value="Genomic_DNA"/>
</dbReference>
<feature type="region of interest" description="Disordered" evidence="1">
    <location>
        <begin position="284"/>
        <end position="373"/>
    </location>
</feature>
<feature type="domain" description="PDZ" evidence="2">
    <location>
        <begin position="452"/>
        <end position="517"/>
    </location>
</feature>
<sequence length="529" mass="58174">MSLAGLDEELARKIRSARPKPSRTRREAYMEGQDPQLRDAAAADALLVARVTSLAPLMHAMRVASKSIQAAAGGLQRSTKSIAADATFHKQLKDKDPPAAVGTKAMIDAFQDIGQALADLSSNLSSNILAPLEALSNSLKEECVDERLRLLELDQQDMLCSRAVAETLRQKERASAELQAIARQENSHSWFRRPQSARLEEVAAMETAVVEELASKMDQQAVVKRSKEQCMQQFQCSLRELDDRCANHLHTMADDFSRAWLGVAERIGQAAEAVAGQRRCDKPIAQRNESKPQPHSWAPVPAARHEPYREPRDPGSPAVQTQQHAVQHAQRAQDSEFQEEASAPQIEFAATPSSHTGHTRESSTGSQARDAMVASTLDSEVAALEASVDYTSPKDALKALAPLAPEVHQDSEGEPEAQHEPHEPQQQQHQQHHSHHGHHGHHGHHSRDSPHCLQFEFDERVQKLGFEVVWADRPCVGSVVPNGEAERVGLVAGAVITEMNGISTLNKSRDELMPLLKLRPLRLNADVPA</sequence>
<feature type="compositionally biased region" description="Basic residues" evidence="1">
    <location>
        <begin position="430"/>
        <end position="445"/>
    </location>
</feature>
<dbReference type="Gene3D" id="2.30.42.10">
    <property type="match status" value="1"/>
</dbReference>
<organism evidence="3 4">
    <name type="scientific">Symbiodinium natans</name>
    <dbReference type="NCBI Taxonomy" id="878477"/>
    <lineage>
        <taxon>Eukaryota</taxon>
        <taxon>Sar</taxon>
        <taxon>Alveolata</taxon>
        <taxon>Dinophyceae</taxon>
        <taxon>Suessiales</taxon>
        <taxon>Symbiodiniaceae</taxon>
        <taxon>Symbiodinium</taxon>
    </lineage>
</organism>
<feature type="region of interest" description="Disordered" evidence="1">
    <location>
        <begin position="11"/>
        <end position="31"/>
    </location>
</feature>
<gene>
    <name evidence="3" type="primary">lsg1</name>
    <name evidence="3" type="ORF">SNAT2548_LOCUS31586</name>
</gene>
<reference evidence="3" key="1">
    <citation type="submission" date="2021-02" db="EMBL/GenBank/DDBJ databases">
        <authorList>
            <person name="Dougan E. K."/>
            <person name="Rhodes N."/>
            <person name="Thang M."/>
            <person name="Chan C."/>
        </authorList>
    </citation>
    <scope>NUCLEOTIDE SEQUENCE</scope>
</reference>
<dbReference type="SUPFAM" id="SSF50156">
    <property type="entry name" value="PDZ domain-like"/>
    <property type="match status" value="1"/>
</dbReference>
<name>A0A812UC15_9DINO</name>
<dbReference type="Proteomes" id="UP000604046">
    <property type="component" value="Unassembled WGS sequence"/>
</dbReference>
<dbReference type="InterPro" id="IPR001478">
    <property type="entry name" value="PDZ"/>
</dbReference>
<feature type="compositionally biased region" description="Basic and acidic residues" evidence="1">
    <location>
        <begin position="303"/>
        <end position="313"/>
    </location>
</feature>
<feature type="compositionally biased region" description="Low complexity" evidence="1">
    <location>
        <begin position="318"/>
        <end position="332"/>
    </location>
</feature>
<evidence type="ECO:0000313" key="3">
    <source>
        <dbReference type="EMBL" id="CAE7560316.1"/>
    </source>
</evidence>
<dbReference type="SMART" id="SM00228">
    <property type="entry name" value="PDZ"/>
    <property type="match status" value="1"/>
</dbReference>
<comment type="caution">
    <text evidence="3">The sequence shown here is derived from an EMBL/GenBank/DDBJ whole genome shotgun (WGS) entry which is preliminary data.</text>
</comment>
<accession>A0A812UC15</accession>
<evidence type="ECO:0000259" key="2">
    <source>
        <dbReference type="PROSITE" id="PS50106"/>
    </source>
</evidence>
<evidence type="ECO:0000256" key="1">
    <source>
        <dbReference type="SAM" id="MobiDB-lite"/>
    </source>
</evidence>
<dbReference type="AlphaFoldDB" id="A0A812UC15"/>